<keyword evidence="2" id="KW-0378">Hydrolase</keyword>
<gene>
    <name evidence="3" type="ORF">ANI02nite_33060</name>
</gene>
<evidence type="ECO:0000313" key="4">
    <source>
        <dbReference type="Proteomes" id="UP000321635"/>
    </source>
</evidence>
<dbReference type="Pfam" id="PF17132">
    <property type="entry name" value="Glyco_hydro_106"/>
    <property type="match status" value="2"/>
</dbReference>
<dbReference type="SUPFAM" id="SSF49785">
    <property type="entry name" value="Galactose-binding domain-like"/>
    <property type="match status" value="1"/>
</dbReference>
<name>A0A511XEM2_9PROT</name>
<evidence type="ECO:0008006" key="5">
    <source>
        <dbReference type="Google" id="ProtNLM"/>
    </source>
</evidence>
<dbReference type="GO" id="GO:0016787">
    <property type="term" value="F:hydrolase activity"/>
    <property type="evidence" value="ECO:0007669"/>
    <property type="project" value="UniProtKB-KW"/>
</dbReference>
<dbReference type="PANTHER" id="PTHR43817">
    <property type="entry name" value="GLYCOSYL HYDROLASE"/>
    <property type="match status" value="1"/>
</dbReference>
<dbReference type="RefSeq" id="WP_026398934.1">
    <property type="nucleotide sequence ID" value="NZ_AUBI01000022.1"/>
</dbReference>
<keyword evidence="4" id="KW-1185">Reference proteome</keyword>
<comment type="caution">
    <text evidence="3">The sequence shown here is derived from an EMBL/GenBank/DDBJ whole genome shotgun (WGS) entry which is preliminary data.</text>
</comment>
<sequence>MLERRRFLSGVGGSCAGFSLGPSGQYVLTAATTGHTPSGYWQDIADGFRAPPGVMRPWVVWFWVNGNVTPDGVTADLEAMRKVGVGGVQIMNVDPGVPAGDAQFGTELWHDLFDHTVREAARLGMQIEMSDSDGWTGSAGPWITPDLAMKKVVWSSQSLPADGRTELSQPTTVQGFYRDIAILAVPASIAASSIIPDLKFKAGFSTSVMADGYDRFIPPIPLEPMQAPQDVCLPLSAVKDVTRYYVNGVLDWRPDGKEQWRILRFGYTTTGRTNHPASKGGLGLECDKLSRRAIQAHLKAFFGKIVERNKKYVPDVLTAAHIDSWEVGPQNWTDGFEAQFQRLRGYDLLPWLPALAGWVVNDTSRTERFLWDFRKTISDLVIENYAEEATRVLEGMGVGLSIEAYDADPTEQLVYAAQATIPQAEFWYGRDFFKDIYRSWDWVAAMTSSAHVYGRTRVAAEAFTAMPDERWLAHPATMKPLADWAFSTGVNHLIIHRYAMQPWPDLAPGMTMGAWGCHYERTQTWWSYSGPWHGYLTRCHYMLQQGKPVADLLYLTPEGAPSRFVGRDVDIRSPSPPLEGIYRYDGCPAQALTSRVSVQDGRLTLPDGKTYFALVLPEYGSNMRGVGMMTPETLARILELVEQGMTLIGAPPERSPSLSQYPKCDVRLAELVTALWGTGGRDQTDRRVGRGRVVSGVAAEEVLRREGVAPSFTAPDRTLFHSAHRRLQDGTDIFFVANRTDRPVHAVCSFRARGKCEVWEPEAGTRRVGVVARGNGDQSMVSLALDAHESVFVVFPQRGASSLPTSPASMLEGAPPIAIEGPWRVEFISGRGAPQSALFPTLQSWSENHDPAIKYYAGEARYTGYVDIPAGRLTERAPVILDLGDVCVVAQVFLNGQSAGIVWKPPFVIDIGRFVKEGRNEVSVVVANLWPNRLIGDETLPDDAVWEDATFGPFSGFGKKLVRWPAWLEQKTARTSGREAFATWKLWSTHDRLLKSGLLGPVLLRSGYGQNQMENPEYTPF</sequence>
<evidence type="ECO:0000256" key="1">
    <source>
        <dbReference type="ARBA" id="ARBA00022729"/>
    </source>
</evidence>
<organism evidence="3 4">
    <name type="scientific">Acetobacter nitrogenifigens DSM 23921 = NBRC 105050</name>
    <dbReference type="NCBI Taxonomy" id="1120919"/>
    <lineage>
        <taxon>Bacteria</taxon>
        <taxon>Pseudomonadati</taxon>
        <taxon>Pseudomonadota</taxon>
        <taxon>Alphaproteobacteria</taxon>
        <taxon>Acetobacterales</taxon>
        <taxon>Acetobacteraceae</taxon>
        <taxon>Acetobacter</taxon>
    </lineage>
</organism>
<dbReference type="EMBL" id="BJYF01000036">
    <property type="protein sequence ID" value="GEN61422.1"/>
    <property type="molecule type" value="Genomic_DNA"/>
</dbReference>
<protein>
    <recommendedName>
        <fullName evidence="5">Glycosyl hydrolases family 2 sugar binding domain-containing protein</fullName>
    </recommendedName>
</protein>
<dbReference type="PANTHER" id="PTHR43817:SF1">
    <property type="entry name" value="HYDROLASE, FAMILY 43, PUTATIVE (AFU_ORTHOLOGUE AFUA_3G01660)-RELATED"/>
    <property type="match status" value="1"/>
</dbReference>
<keyword evidence="1" id="KW-0732">Signal</keyword>
<dbReference type="AlphaFoldDB" id="A0A511XEM2"/>
<evidence type="ECO:0000313" key="3">
    <source>
        <dbReference type="EMBL" id="GEN61422.1"/>
    </source>
</evidence>
<dbReference type="STRING" id="1120919.GCA_000429165_03486"/>
<accession>A0A511XEM2</accession>
<dbReference type="InterPro" id="IPR008979">
    <property type="entry name" value="Galactose-bd-like_sf"/>
</dbReference>
<reference evidence="3 4" key="1">
    <citation type="submission" date="2019-07" db="EMBL/GenBank/DDBJ databases">
        <title>Whole genome shotgun sequence of Acetobacter nitrogenifigens NBRC 105050.</title>
        <authorList>
            <person name="Hosoyama A."/>
            <person name="Uohara A."/>
            <person name="Ohji S."/>
            <person name="Ichikawa N."/>
        </authorList>
    </citation>
    <scope>NUCLEOTIDE SEQUENCE [LARGE SCALE GENOMIC DNA]</scope>
    <source>
        <strain evidence="3 4">NBRC 105050</strain>
    </source>
</reference>
<dbReference type="NCBIfam" id="NF045579">
    <property type="entry name" value="rhamnoside_JR"/>
    <property type="match status" value="1"/>
</dbReference>
<dbReference type="Proteomes" id="UP000321635">
    <property type="component" value="Unassembled WGS sequence"/>
</dbReference>
<evidence type="ECO:0000256" key="2">
    <source>
        <dbReference type="ARBA" id="ARBA00022801"/>
    </source>
</evidence>
<dbReference type="Gene3D" id="2.60.120.260">
    <property type="entry name" value="Galactose-binding domain-like"/>
    <property type="match status" value="1"/>
</dbReference>
<dbReference type="OrthoDB" id="9761519at2"/>
<proteinExistence type="predicted"/>